<dbReference type="AlphaFoldDB" id="A0A1G9QUB9"/>
<name>A0A1G9QUB9_9FLAO</name>
<sequence>MKTLGIVLVTFALVSCTGEVKEKLRKVKQNVSNVTTIADRAQEANADFEKLKDAKPLTNEQLKEWLPASLNGWERTSFGVGKTGYMNVASIEGGFTNEIVIKSDTGESETVRQKFSVSLVDGAGPSGSIMVAGLGMAAKMDMEEENENKHTMAITVNGIRAQQTFHKKRNETALQFVYGKRLGVIANGVKMNPEETWAMIEKLDLKKLTDTAE</sequence>
<dbReference type="EMBL" id="FNGV01000005">
    <property type="protein sequence ID" value="SDM14588.1"/>
    <property type="molecule type" value="Genomic_DNA"/>
</dbReference>
<evidence type="ECO:0000313" key="1">
    <source>
        <dbReference type="EMBL" id="SDM14588.1"/>
    </source>
</evidence>
<reference evidence="1 2" key="1">
    <citation type="submission" date="2016-10" db="EMBL/GenBank/DDBJ databases">
        <authorList>
            <person name="de Groot N.N."/>
        </authorList>
    </citation>
    <scope>NUCLEOTIDE SEQUENCE [LARGE SCALE GENOMIC DNA]</scope>
    <source>
        <strain evidence="1 2">DSM 19886</strain>
    </source>
</reference>
<dbReference type="STRING" id="192904.SAMN04488514_105211"/>
<keyword evidence="2" id="KW-1185">Reference proteome</keyword>
<evidence type="ECO:0008006" key="3">
    <source>
        <dbReference type="Google" id="ProtNLM"/>
    </source>
</evidence>
<organism evidence="1 2">
    <name type="scientific">Kriegella aquimaris</name>
    <dbReference type="NCBI Taxonomy" id="192904"/>
    <lineage>
        <taxon>Bacteria</taxon>
        <taxon>Pseudomonadati</taxon>
        <taxon>Bacteroidota</taxon>
        <taxon>Flavobacteriia</taxon>
        <taxon>Flavobacteriales</taxon>
        <taxon>Flavobacteriaceae</taxon>
        <taxon>Kriegella</taxon>
    </lineage>
</organism>
<proteinExistence type="predicted"/>
<evidence type="ECO:0000313" key="2">
    <source>
        <dbReference type="Proteomes" id="UP000199440"/>
    </source>
</evidence>
<dbReference type="RefSeq" id="WP_089889512.1">
    <property type="nucleotide sequence ID" value="NZ_FNGV01000005.1"/>
</dbReference>
<dbReference type="PROSITE" id="PS51257">
    <property type="entry name" value="PROKAR_LIPOPROTEIN"/>
    <property type="match status" value="1"/>
</dbReference>
<dbReference type="Proteomes" id="UP000199440">
    <property type="component" value="Unassembled WGS sequence"/>
</dbReference>
<gene>
    <name evidence="1" type="ORF">SAMN04488514_105211</name>
</gene>
<protein>
    <recommendedName>
        <fullName evidence="3">Lipoprotein</fullName>
    </recommendedName>
</protein>
<dbReference type="OrthoDB" id="1257726at2"/>
<accession>A0A1G9QUB9</accession>